<evidence type="ECO:0000313" key="4">
    <source>
        <dbReference type="Proteomes" id="UP000218332"/>
    </source>
</evidence>
<dbReference type="RefSeq" id="WP_095612338.1">
    <property type="nucleotide sequence ID" value="NZ_NMPM01000129.1"/>
</dbReference>
<dbReference type="OrthoDB" id="6366074at2"/>
<dbReference type="Proteomes" id="UP000218332">
    <property type="component" value="Unassembled WGS sequence"/>
</dbReference>
<dbReference type="EMBL" id="QEKQ01000002">
    <property type="protein sequence ID" value="PVY78435.1"/>
    <property type="molecule type" value="Genomic_DNA"/>
</dbReference>
<dbReference type="Proteomes" id="UP000245887">
    <property type="component" value="Unassembled WGS sequence"/>
</dbReference>
<feature type="signal peptide" evidence="1">
    <location>
        <begin position="1"/>
        <end position="26"/>
    </location>
</feature>
<dbReference type="EMBL" id="NMPM01000129">
    <property type="protein sequence ID" value="PAV24574.1"/>
    <property type="molecule type" value="Genomic_DNA"/>
</dbReference>
<reference evidence="2 4" key="1">
    <citation type="submission" date="2017-07" db="EMBL/GenBank/DDBJ databases">
        <title>Tamlnaduibacter salinus (Mi-7) genome sequencing.</title>
        <authorList>
            <person name="Verma A."/>
            <person name="Krishnamurthi S."/>
        </authorList>
    </citation>
    <scope>NUCLEOTIDE SEQUENCE [LARGE SCALE GENOMIC DNA]</scope>
    <source>
        <strain evidence="2 4">Mi-7</strain>
    </source>
</reference>
<evidence type="ECO:0000313" key="2">
    <source>
        <dbReference type="EMBL" id="PAV24574.1"/>
    </source>
</evidence>
<keyword evidence="1" id="KW-0732">Signal</keyword>
<name>A0A2A2HZX3_9GAMM</name>
<accession>A0A2A2HZX3</accession>
<sequence length="162" mass="17367">MPGWLSNRLLSSVLLVLLMSAGHLQADPRDLAAFRASKPLLLDIRYCGCRATGPEVGPSGVLPDFLDQSRRVTVTVSPEETGFLSVAGFSMGYALEGVRDAPQTVRFGYAGAFRTHNGQMTGQGDLTLVKGEWLHVFGSKHKSESGVQHTSVAVRVIDSHGS</sequence>
<evidence type="ECO:0000313" key="5">
    <source>
        <dbReference type="Proteomes" id="UP000245887"/>
    </source>
</evidence>
<dbReference type="AlphaFoldDB" id="A0A2A2HZX3"/>
<reference evidence="3 5" key="2">
    <citation type="submission" date="2018-04" db="EMBL/GenBank/DDBJ databases">
        <title>Genomic Encyclopedia of Type Strains, Phase IV (KMG-IV): sequencing the most valuable type-strain genomes for metagenomic binning, comparative biology and taxonomic classification.</title>
        <authorList>
            <person name="Goeker M."/>
        </authorList>
    </citation>
    <scope>NUCLEOTIDE SEQUENCE [LARGE SCALE GENOMIC DNA]</scope>
    <source>
        <strain evidence="3 5">DSM 28688</strain>
    </source>
</reference>
<feature type="chain" id="PRO_5036035278" evidence="1">
    <location>
        <begin position="27"/>
        <end position="162"/>
    </location>
</feature>
<gene>
    <name evidence="3" type="ORF">C8D92_102482</name>
    <name evidence="2" type="ORF">CF392_15520</name>
</gene>
<protein>
    <submittedName>
        <fullName evidence="2">Uncharacterized protein</fullName>
    </submittedName>
</protein>
<keyword evidence="4" id="KW-1185">Reference proteome</keyword>
<evidence type="ECO:0000256" key="1">
    <source>
        <dbReference type="SAM" id="SignalP"/>
    </source>
</evidence>
<comment type="caution">
    <text evidence="2">The sequence shown here is derived from an EMBL/GenBank/DDBJ whole genome shotgun (WGS) entry which is preliminary data.</text>
</comment>
<proteinExistence type="predicted"/>
<evidence type="ECO:0000313" key="3">
    <source>
        <dbReference type="EMBL" id="PVY78435.1"/>
    </source>
</evidence>
<organism evidence="2 4">
    <name type="scientific">Tamilnaduibacter salinus</name>
    <dbReference type="NCBI Taxonomy" id="1484056"/>
    <lineage>
        <taxon>Bacteria</taxon>
        <taxon>Pseudomonadati</taxon>
        <taxon>Pseudomonadota</taxon>
        <taxon>Gammaproteobacteria</taxon>
        <taxon>Pseudomonadales</taxon>
        <taxon>Marinobacteraceae</taxon>
        <taxon>Tamilnaduibacter</taxon>
    </lineage>
</organism>